<dbReference type="EnsemblMetazoa" id="PPAI004439-RA">
    <property type="protein sequence ID" value="PPAI004439-PA"/>
    <property type="gene ID" value="PPAI004439"/>
</dbReference>
<organism evidence="1 2">
    <name type="scientific">Phlebotomus papatasi</name>
    <name type="common">Sandfly</name>
    <dbReference type="NCBI Taxonomy" id="29031"/>
    <lineage>
        <taxon>Eukaryota</taxon>
        <taxon>Metazoa</taxon>
        <taxon>Ecdysozoa</taxon>
        <taxon>Arthropoda</taxon>
        <taxon>Hexapoda</taxon>
        <taxon>Insecta</taxon>
        <taxon>Pterygota</taxon>
        <taxon>Neoptera</taxon>
        <taxon>Endopterygota</taxon>
        <taxon>Diptera</taxon>
        <taxon>Nematocera</taxon>
        <taxon>Psychodoidea</taxon>
        <taxon>Psychodidae</taxon>
        <taxon>Phlebotomus</taxon>
        <taxon>Phlebotomus</taxon>
    </lineage>
</organism>
<dbReference type="EMBL" id="AJVK01013075">
    <property type="status" value="NOT_ANNOTATED_CDS"/>
    <property type="molecule type" value="Genomic_DNA"/>
</dbReference>
<dbReference type="VEuPathDB" id="VectorBase:PPAPM1_005231"/>
<keyword evidence="2" id="KW-1185">Reference proteome</keyword>
<evidence type="ECO:0000313" key="1">
    <source>
        <dbReference type="EnsemblMetazoa" id="PPAI004439-PA"/>
    </source>
</evidence>
<sequence>MVVPEDYGRAQSNKPVMIVKRCSSAADLHMKQQPIDEQKEIPDDQIIKKLPNGHALCIIKRTRVKGFCVECIIRKGEVENYKKTLPKIVTFCPKCPGGRWFCEPCFDRLH</sequence>
<protein>
    <submittedName>
        <fullName evidence="1">Uncharacterized protein</fullName>
    </submittedName>
</protein>
<accession>A0A1B0GN77</accession>
<evidence type="ECO:0000313" key="2">
    <source>
        <dbReference type="Proteomes" id="UP000092462"/>
    </source>
</evidence>
<reference evidence="1" key="1">
    <citation type="submission" date="2022-08" db="UniProtKB">
        <authorList>
            <consortium name="EnsemblMetazoa"/>
        </authorList>
    </citation>
    <scope>IDENTIFICATION</scope>
    <source>
        <strain evidence="1">Israel</strain>
    </source>
</reference>
<dbReference type="Proteomes" id="UP000092462">
    <property type="component" value="Unassembled WGS sequence"/>
</dbReference>
<proteinExistence type="predicted"/>
<name>A0A1B0GN77_PHLPP</name>
<dbReference type="AlphaFoldDB" id="A0A1B0GN77"/>
<dbReference type="VEuPathDB" id="VectorBase:PPAI004439"/>